<feature type="transmembrane region" description="Helical" evidence="1">
    <location>
        <begin position="43"/>
        <end position="64"/>
    </location>
</feature>
<keyword evidence="1" id="KW-0812">Transmembrane</keyword>
<keyword evidence="1" id="KW-1133">Transmembrane helix</keyword>
<name>A0A383C4W8_9ZZZZ</name>
<feature type="transmembrane region" description="Helical" evidence="1">
    <location>
        <begin position="139"/>
        <end position="158"/>
    </location>
</feature>
<feature type="transmembrane region" description="Helical" evidence="1">
    <location>
        <begin position="84"/>
        <end position="107"/>
    </location>
</feature>
<protein>
    <submittedName>
        <fullName evidence="2">Uncharacterized protein</fullName>
    </submittedName>
</protein>
<keyword evidence="1" id="KW-0472">Membrane</keyword>
<feature type="transmembrane region" description="Helical" evidence="1">
    <location>
        <begin position="12"/>
        <end position="31"/>
    </location>
</feature>
<feature type="non-terminal residue" evidence="2">
    <location>
        <position position="1"/>
    </location>
</feature>
<feature type="transmembrane region" description="Helical" evidence="1">
    <location>
        <begin position="114"/>
        <end position="133"/>
    </location>
</feature>
<feature type="non-terminal residue" evidence="2">
    <location>
        <position position="242"/>
    </location>
</feature>
<dbReference type="NCBIfam" id="NF037959">
    <property type="entry name" value="MFS_SpdSyn"/>
    <property type="match status" value="1"/>
</dbReference>
<dbReference type="AlphaFoldDB" id="A0A383C4W8"/>
<evidence type="ECO:0000256" key="1">
    <source>
        <dbReference type="SAM" id="Phobius"/>
    </source>
</evidence>
<organism evidence="2">
    <name type="scientific">marine metagenome</name>
    <dbReference type="NCBI Taxonomy" id="408172"/>
    <lineage>
        <taxon>unclassified sequences</taxon>
        <taxon>metagenomes</taxon>
        <taxon>ecological metagenomes</taxon>
    </lineage>
</organism>
<gene>
    <name evidence="2" type="ORF">METZ01_LOCUS479512</name>
</gene>
<proteinExistence type="predicted"/>
<dbReference type="EMBL" id="UINC01205468">
    <property type="protein sequence ID" value="SVE26658.1"/>
    <property type="molecule type" value="Genomic_DNA"/>
</dbReference>
<accession>A0A383C4W8</accession>
<sequence>GWLVDQSPKLNRLYYAILGAAVYLAATVPMVKPICLKLMKLPLEWATLLASGFLFLIPLALLAMTGPFLVRLLTESVRSIGLSVGRLSAISTLGSVCGTLLIGYVLIPRFPNSVTMLITAGILIALSAIYFVAWGRGAGGNAVLLALGLTVIMSYSGLRGQYGNTMNYGGVKWDVLYRANSNYGELLVIEYRNGPVAERRYLNDQLVQNTYDPVAKKSRSLFTGALRWLTHAYTPQTKKVLC</sequence>
<reference evidence="2" key="1">
    <citation type="submission" date="2018-05" db="EMBL/GenBank/DDBJ databases">
        <authorList>
            <person name="Lanie J.A."/>
            <person name="Ng W.-L."/>
            <person name="Kazmierczak K.M."/>
            <person name="Andrzejewski T.M."/>
            <person name="Davidsen T.M."/>
            <person name="Wayne K.J."/>
            <person name="Tettelin H."/>
            <person name="Glass J.I."/>
            <person name="Rusch D."/>
            <person name="Podicherti R."/>
            <person name="Tsui H.-C.T."/>
            <person name="Winkler M.E."/>
        </authorList>
    </citation>
    <scope>NUCLEOTIDE SEQUENCE</scope>
</reference>
<evidence type="ECO:0000313" key="2">
    <source>
        <dbReference type="EMBL" id="SVE26658.1"/>
    </source>
</evidence>